<dbReference type="AlphaFoldDB" id="A0AB39W9J3"/>
<feature type="transmembrane region" description="Helical" evidence="5">
    <location>
        <begin position="77"/>
        <end position="100"/>
    </location>
</feature>
<feature type="transmembrane region" description="Helical" evidence="5">
    <location>
        <begin position="48"/>
        <end position="70"/>
    </location>
</feature>
<accession>A0AB39W9J3</accession>
<comment type="subcellular location">
    <subcellularLocation>
        <location evidence="1">Membrane</location>
        <topology evidence="1">Multi-pass membrane protein</topology>
    </subcellularLocation>
</comment>
<dbReference type="EMBL" id="CP165626">
    <property type="protein sequence ID" value="XDU98583.1"/>
    <property type="molecule type" value="Genomic_DNA"/>
</dbReference>
<dbReference type="GO" id="GO:0016020">
    <property type="term" value="C:membrane"/>
    <property type="evidence" value="ECO:0007669"/>
    <property type="project" value="UniProtKB-SubCell"/>
</dbReference>
<evidence type="ECO:0000256" key="3">
    <source>
        <dbReference type="ARBA" id="ARBA00022989"/>
    </source>
</evidence>
<dbReference type="Pfam" id="PF07291">
    <property type="entry name" value="MauE"/>
    <property type="match status" value="1"/>
</dbReference>
<dbReference type="RefSeq" id="WP_369769560.1">
    <property type="nucleotide sequence ID" value="NZ_CP165626.1"/>
</dbReference>
<evidence type="ECO:0000259" key="6">
    <source>
        <dbReference type="Pfam" id="PF07291"/>
    </source>
</evidence>
<organism evidence="7">
    <name type="scientific">Flavobacterium sp. WC2416</name>
    <dbReference type="NCBI Taxonomy" id="3234141"/>
    <lineage>
        <taxon>Bacteria</taxon>
        <taxon>Pseudomonadati</taxon>
        <taxon>Bacteroidota</taxon>
        <taxon>Flavobacteriia</taxon>
        <taxon>Flavobacteriales</taxon>
        <taxon>Flavobacteriaceae</taxon>
        <taxon>Flavobacterium</taxon>
    </lineage>
</organism>
<keyword evidence="2 5" id="KW-0812">Transmembrane</keyword>
<dbReference type="InterPro" id="IPR009908">
    <property type="entry name" value="Methylamine_util_MauE"/>
</dbReference>
<sequence length="503" mass="57160">MKLSTVTKSIILDSICLLYVLLFVYAAVNKLMDFKNFQIQLAQSPLLSAYAGWISYLVPLAEFFTVGLLLIPKFRNVALFIALSIMVMFTTYIIIILNFSPFVPCSCGGVLEKLGWHEHLIFNFIFVFLAMAGIFIVNKDPDYPNLTRKVLRFPFLFLNVFCSISIVLVLFLLSEDTMHHHNNFIRRFPQHAAELIHERNLQSDAYYIAGAGEGKIFLGNYGAPLSITIIDTSLQVQQVKLIKLSRTDFPFRSLKVMVRVPDFYVSDGSVPCIFRGLTKDWKAQLWMQNKVFFSRIEPMDSTSVVLSTVSSVTHRNVLGTIAGKDDLDVKLAPNLLTKQIDGYFDTNGILQYNSFLKKVVYTYYYRNQYVVATPSLLPEPTGKTIDTVSIARIKVAYSEGDKIGKLASPPYIVNKGASTFGKYLFINAAMTGRFEPVAMWKSASVLDVYNLIDYSYVFSFYLPDKSGKKVSQFKVDDNKVIVICGKYLQVYQLQTDYYERIKL</sequence>
<keyword evidence="4 5" id="KW-0472">Membrane</keyword>
<keyword evidence="3 5" id="KW-1133">Transmembrane helix</keyword>
<evidence type="ECO:0000256" key="5">
    <source>
        <dbReference type="SAM" id="Phobius"/>
    </source>
</evidence>
<gene>
    <name evidence="7" type="ORF">AB3G39_15660</name>
</gene>
<protein>
    <submittedName>
        <fullName evidence="7">MauE/DoxX family redox-associated membrane protein</fullName>
    </submittedName>
</protein>
<feature type="transmembrane region" description="Helical" evidence="5">
    <location>
        <begin position="120"/>
        <end position="138"/>
    </location>
</feature>
<evidence type="ECO:0000256" key="2">
    <source>
        <dbReference type="ARBA" id="ARBA00022692"/>
    </source>
</evidence>
<reference evidence="7" key="1">
    <citation type="submission" date="2024-07" db="EMBL/GenBank/DDBJ databases">
        <authorList>
            <person name="Biller S.J."/>
        </authorList>
    </citation>
    <scope>NUCLEOTIDE SEQUENCE</scope>
    <source>
        <strain evidence="7">WC2416</strain>
    </source>
</reference>
<name>A0AB39W9J3_9FLAO</name>
<dbReference type="GO" id="GO:0030416">
    <property type="term" value="P:methylamine metabolic process"/>
    <property type="evidence" value="ECO:0007669"/>
    <property type="project" value="InterPro"/>
</dbReference>
<feature type="transmembrane region" description="Helical" evidence="5">
    <location>
        <begin position="9"/>
        <end position="28"/>
    </location>
</feature>
<evidence type="ECO:0000313" key="7">
    <source>
        <dbReference type="EMBL" id="XDU98583.1"/>
    </source>
</evidence>
<feature type="domain" description="Methylamine utilisation protein MauE" evidence="6">
    <location>
        <begin position="9"/>
        <end position="135"/>
    </location>
</feature>
<evidence type="ECO:0000256" key="1">
    <source>
        <dbReference type="ARBA" id="ARBA00004141"/>
    </source>
</evidence>
<proteinExistence type="predicted"/>
<evidence type="ECO:0000256" key="4">
    <source>
        <dbReference type="ARBA" id="ARBA00023136"/>
    </source>
</evidence>
<feature type="transmembrane region" description="Helical" evidence="5">
    <location>
        <begin position="150"/>
        <end position="173"/>
    </location>
</feature>